<evidence type="ECO:0000256" key="4">
    <source>
        <dbReference type="ARBA" id="ARBA00022692"/>
    </source>
</evidence>
<feature type="transmembrane region" description="Helical" evidence="7">
    <location>
        <begin position="78"/>
        <end position="99"/>
    </location>
</feature>
<dbReference type="EMBL" id="BAUU01000050">
    <property type="protein sequence ID" value="GAE32769.1"/>
    <property type="molecule type" value="Genomic_DNA"/>
</dbReference>
<dbReference type="OrthoDB" id="9808602at2"/>
<dbReference type="AlphaFoldDB" id="W4QN43"/>
<evidence type="ECO:0000259" key="8">
    <source>
        <dbReference type="Pfam" id="PF02397"/>
    </source>
</evidence>
<dbReference type="GO" id="GO:0016780">
    <property type="term" value="F:phosphotransferase activity, for other substituted phosphate groups"/>
    <property type="evidence" value="ECO:0007669"/>
    <property type="project" value="TreeGrafter"/>
</dbReference>
<evidence type="ECO:0000256" key="3">
    <source>
        <dbReference type="ARBA" id="ARBA00022679"/>
    </source>
</evidence>
<feature type="transmembrane region" description="Helical" evidence="7">
    <location>
        <begin position="105"/>
        <end position="124"/>
    </location>
</feature>
<feature type="transmembrane region" description="Helical" evidence="7">
    <location>
        <begin position="257"/>
        <end position="281"/>
    </location>
</feature>
<feature type="transmembrane region" description="Helical" evidence="7">
    <location>
        <begin position="46"/>
        <end position="66"/>
    </location>
</feature>
<name>W4QN43_9BACI</name>
<gene>
    <name evidence="9" type="ORF">JCM9152_4332</name>
</gene>
<comment type="caution">
    <text evidence="9">The sequence shown here is derived from an EMBL/GenBank/DDBJ whole genome shotgun (WGS) entry which is preliminary data.</text>
</comment>
<accession>W4QN43</accession>
<organism evidence="9 10">
    <name type="scientific">Halalkalibacter hemicellulosilyticusJCM 9152</name>
    <dbReference type="NCBI Taxonomy" id="1236971"/>
    <lineage>
        <taxon>Bacteria</taxon>
        <taxon>Bacillati</taxon>
        <taxon>Bacillota</taxon>
        <taxon>Bacilli</taxon>
        <taxon>Bacillales</taxon>
        <taxon>Bacillaceae</taxon>
        <taxon>Halalkalibacter</taxon>
    </lineage>
</organism>
<dbReference type="InterPro" id="IPR017475">
    <property type="entry name" value="EPS_sugar_tfrase"/>
</dbReference>
<keyword evidence="3" id="KW-0808">Transferase</keyword>
<evidence type="ECO:0000313" key="9">
    <source>
        <dbReference type="EMBL" id="GAE32769.1"/>
    </source>
</evidence>
<feature type="domain" description="Bacterial sugar transferase" evidence="8">
    <location>
        <begin position="255"/>
        <end position="435"/>
    </location>
</feature>
<evidence type="ECO:0000256" key="5">
    <source>
        <dbReference type="ARBA" id="ARBA00022989"/>
    </source>
</evidence>
<evidence type="ECO:0000256" key="6">
    <source>
        <dbReference type="ARBA" id="ARBA00023136"/>
    </source>
</evidence>
<dbReference type="PANTHER" id="PTHR30576:SF0">
    <property type="entry name" value="UNDECAPRENYL-PHOSPHATE N-ACETYLGALACTOSAMINYL 1-PHOSPHATE TRANSFERASE-RELATED"/>
    <property type="match status" value="1"/>
</dbReference>
<keyword evidence="6 7" id="KW-0472">Membrane</keyword>
<sequence length="462" mass="53517">MSNMFPKRTSRLFIILIDLSLLMLAYLAAFKLASYHTLIEPRNIEALVSIMPWILLMAVLFIYIFELDRLVKRDYTEIFRKLLVVSLGIMVLTIAASFLFREFSLPRSVIFLSHSFMFVLWFLWKSLYVRITCKVMSQNVLFIGDESELELIKENLLDSKVIKRKADVSWLNKDLLMKDIKMKMKPYELVFIGSTMTERKKNDILYYAMKQKQLAYMIPNTNELFIMKTSFTTLGDTMVLEVKPFTLSSGQMLAKRLLDVIVSALLLLLSAPIMVATAIAIKVEDRGPVFFKQERVGKHNKPFQILKFRSMIVDAEAKTGPVLAKSSDSRITKVGAFIRKTRIDELPQLLNVLKGSMSLVGPRPEREYFAKKFEKENKWFYYRGAVKPGITGFAQVFGYYTTSADSKLKFDLYYIRHYSIWLDIVLLFRTILVVLNKSQAEGQQEKQKTIEKKISMMKSGIR</sequence>
<keyword evidence="5 7" id="KW-1133">Transmembrane helix</keyword>
<keyword evidence="10" id="KW-1185">Reference proteome</keyword>
<evidence type="ECO:0000256" key="1">
    <source>
        <dbReference type="ARBA" id="ARBA00004141"/>
    </source>
</evidence>
<evidence type="ECO:0000256" key="7">
    <source>
        <dbReference type="SAM" id="Phobius"/>
    </source>
</evidence>
<evidence type="ECO:0000256" key="2">
    <source>
        <dbReference type="ARBA" id="ARBA00006464"/>
    </source>
</evidence>
<keyword evidence="4 7" id="KW-0812">Transmembrane</keyword>
<dbReference type="GO" id="GO:0016020">
    <property type="term" value="C:membrane"/>
    <property type="evidence" value="ECO:0007669"/>
    <property type="project" value="UniProtKB-SubCell"/>
</dbReference>
<dbReference type="STRING" id="1236971.JCM9152_4332"/>
<feature type="transmembrane region" description="Helical" evidence="7">
    <location>
        <begin position="12"/>
        <end position="34"/>
    </location>
</feature>
<dbReference type="Pfam" id="PF02397">
    <property type="entry name" value="Bac_transf"/>
    <property type="match status" value="1"/>
</dbReference>
<dbReference type="PANTHER" id="PTHR30576">
    <property type="entry name" value="COLANIC BIOSYNTHESIS UDP-GLUCOSE LIPID CARRIER TRANSFERASE"/>
    <property type="match status" value="1"/>
</dbReference>
<dbReference type="InterPro" id="IPR003362">
    <property type="entry name" value="Bact_transf"/>
</dbReference>
<dbReference type="RefSeq" id="WP_035347278.1">
    <property type="nucleotide sequence ID" value="NZ_BAUU01000050.1"/>
</dbReference>
<dbReference type="NCBIfam" id="TIGR03025">
    <property type="entry name" value="EPS_sugtrans"/>
    <property type="match status" value="1"/>
</dbReference>
<reference evidence="9" key="1">
    <citation type="journal article" date="2014" name="Genome Announc.">
        <title>Draft Genome Sequences of Three Alkaliphilic Bacillus Strains, Bacillus wakoensis JCM 9140T, Bacillus akibai JCM 9157T, and Bacillus hemicellulosilyticus JCM 9152T.</title>
        <authorList>
            <person name="Yuki M."/>
            <person name="Oshima K."/>
            <person name="Suda W."/>
            <person name="Oshida Y."/>
            <person name="Kitamura K."/>
            <person name="Iida T."/>
            <person name="Hattori M."/>
            <person name="Ohkuma M."/>
        </authorList>
    </citation>
    <scope>NUCLEOTIDE SEQUENCE [LARGE SCALE GENOMIC DNA]</scope>
    <source>
        <strain evidence="9">JCM 9152</strain>
    </source>
</reference>
<evidence type="ECO:0000313" key="10">
    <source>
        <dbReference type="Proteomes" id="UP000018895"/>
    </source>
</evidence>
<comment type="similarity">
    <text evidence="2">Belongs to the bacterial sugar transferase family.</text>
</comment>
<proteinExistence type="inferred from homology"/>
<dbReference type="Proteomes" id="UP000018895">
    <property type="component" value="Unassembled WGS sequence"/>
</dbReference>
<protein>
    <submittedName>
        <fullName evidence="9">Teichuronic acid biosynthesis</fullName>
    </submittedName>
</protein>
<comment type="subcellular location">
    <subcellularLocation>
        <location evidence="1">Membrane</location>
        <topology evidence="1">Multi-pass membrane protein</topology>
    </subcellularLocation>
</comment>